<dbReference type="EMBL" id="CP158367">
    <property type="protein sequence ID" value="XBX76171.1"/>
    <property type="molecule type" value="Genomic_DNA"/>
</dbReference>
<reference evidence="6" key="2">
    <citation type="submission" date="2024-06" db="EMBL/GenBank/DDBJ databases">
        <authorList>
            <person name="Petrova K.O."/>
            <person name="Toshchakov S.V."/>
            <person name="Boltjanskaja Y.V."/>
            <person name="Kevbrin V."/>
        </authorList>
    </citation>
    <scope>NUCLEOTIDE SEQUENCE</scope>
    <source>
        <strain evidence="6">Z-910T</strain>
    </source>
</reference>
<sequence>MENSKRPKVGLALGAGSARGLAHIGVLKELEALNVPIDYIAGTSMGALVGSFYSVGIKPEMISKLALNLSSGSWTDWSIPKKGLIAGDKIQEMLKILTKSKTFEQTDIPFKAVATDINNGDCVVIDKGPIHQGVRASISIPGIFNPVEYQGRLLVDGAVVERVPISVVKQMGADIVIAVDVTSYKKDAKVNNILSVLMQTFDIMENQLLKYKIIDYDIIIKPNVADIEGMQFDRVEEGVLAGQKAVQDKKDEILKVLKGGGIV</sequence>
<dbReference type="RefSeq" id="WP_350344905.1">
    <property type="nucleotide sequence ID" value="NZ_CP158367.1"/>
</dbReference>
<evidence type="ECO:0000256" key="3">
    <source>
        <dbReference type="ARBA" id="ARBA00023098"/>
    </source>
</evidence>
<dbReference type="PANTHER" id="PTHR14226:SF76">
    <property type="entry name" value="NTE FAMILY PROTEIN RSSA"/>
    <property type="match status" value="1"/>
</dbReference>
<feature type="active site" description="Nucleophile" evidence="4">
    <location>
        <position position="44"/>
    </location>
</feature>
<dbReference type="PANTHER" id="PTHR14226">
    <property type="entry name" value="NEUROPATHY TARGET ESTERASE/SWISS CHEESE D.MELANOGASTER"/>
    <property type="match status" value="1"/>
</dbReference>
<feature type="domain" description="PNPLA" evidence="5">
    <location>
        <begin position="11"/>
        <end position="169"/>
    </location>
</feature>
<evidence type="ECO:0000313" key="6">
    <source>
        <dbReference type="EMBL" id="XBX76171.1"/>
    </source>
</evidence>
<keyword evidence="3 4" id="KW-0443">Lipid metabolism</keyword>
<reference evidence="6" key="1">
    <citation type="journal article" date="2013" name="Extremophiles">
        <title>Proteinivorax tanatarense gen. nov., sp. nov., an anaerobic, haloalkaliphilic, proteolytic bacterium isolated from a decaying algal bloom, and proposal of Proteinivoraceae fam. nov.</title>
        <authorList>
            <person name="Kevbrin V."/>
            <person name="Boltyanskaya Y."/>
            <person name="Zhilina T."/>
            <person name="Kolganova T."/>
            <person name="Lavrentjeva E."/>
            <person name="Kuznetsov B."/>
        </authorList>
    </citation>
    <scope>NUCLEOTIDE SEQUENCE</scope>
    <source>
        <strain evidence="6">Z-910T</strain>
    </source>
</reference>
<protein>
    <submittedName>
        <fullName evidence="6">Patatin-like phospholipase family protein</fullName>
    </submittedName>
</protein>
<dbReference type="GO" id="GO:0016787">
    <property type="term" value="F:hydrolase activity"/>
    <property type="evidence" value="ECO:0007669"/>
    <property type="project" value="UniProtKB-UniRule"/>
</dbReference>
<comment type="caution">
    <text evidence="4">Lacks conserved residue(s) required for the propagation of feature annotation.</text>
</comment>
<dbReference type="Gene3D" id="3.40.1090.10">
    <property type="entry name" value="Cytosolic phospholipase A2 catalytic domain"/>
    <property type="match status" value="2"/>
</dbReference>
<accession>A0AAU7VQ22</accession>
<dbReference type="Pfam" id="PF01734">
    <property type="entry name" value="Patatin"/>
    <property type="match status" value="1"/>
</dbReference>
<evidence type="ECO:0000259" key="5">
    <source>
        <dbReference type="PROSITE" id="PS51635"/>
    </source>
</evidence>
<evidence type="ECO:0000256" key="1">
    <source>
        <dbReference type="ARBA" id="ARBA00022801"/>
    </source>
</evidence>
<keyword evidence="1 4" id="KW-0378">Hydrolase</keyword>
<gene>
    <name evidence="6" type="ORF">PRVXT_001349</name>
</gene>
<organism evidence="6">
    <name type="scientific">Proteinivorax tanatarense</name>
    <dbReference type="NCBI Taxonomy" id="1260629"/>
    <lineage>
        <taxon>Bacteria</taxon>
        <taxon>Bacillati</taxon>
        <taxon>Bacillota</taxon>
        <taxon>Clostridia</taxon>
        <taxon>Eubacteriales</taxon>
        <taxon>Proteinivoracaceae</taxon>
        <taxon>Proteinivorax</taxon>
    </lineage>
</organism>
<feature type="short sequence motif" description="GXSXG" evidence="4">
    <location>
        <begin position="42"/>
        <end position="46"/>
    </location>
</feature>
<proteinExistence type="predicted"/>
<dbReference type="SUPFAM" id="SSF52151">
    <property type="entry name" value="FabD/lysophospholipase-like"/>
    <property type="match status" value="1"/>
</dbReference>
<dbReference type="PROSITE" id="PS51635">
    <property type="entry name" value="PNPLA"/>
    <property type="match status" value="1"/>
</dbReference>
<feature type="short sequence motif" description="DGA/G" evidence="4">
    <location>
        <begin position="156"/>
        <end position="158"/>
    </location>
</feature>
<name>A0AAU7VQ22_9FIRM</name>
<dbReference type="InterPro" id="IPR050301">
    <property type="entry name" value="NTE"/>
</dbReference>
<evidence type="ECO:0000256" key="4">
    <source>
        <dbReference type="PROSITE-ProRule" id="PRU01161"/>
    </source>
</evidence>
<dbReference type="InterPro" id="IPR002641">
    <property type="entry name" value="PNPLA_dom"/>
</dbReference>
<feature type="active site" description="Proton acceptor" evidence="4">
    <location>
        <position position="156"/>
    </location>
</feature>
<evidence type="ECO:0000256" key="2">
    <source>
        <dbReference type="ARBA" id="ARBA00022963"/>
    </source>
</evidence>
<dbReference type="GO" id="GO:0016042">
    <property type="term" value="P:lipid catabolic process"/>
    <property type="evidence" value="ECO:0007669"/>
    <property type="project" value="UniProtKB-UniRule"/>
</dbReference>
<dbReference type="InterPro" id="IPR016035">
    <property type="entry name" value="Acyl_Trfase/lysoPLipase"/>
</dbReference>
<dbReference type="AlphaFoldDB" id="A0AAU7VQ22"/>
<keyword evidence="2 4" id="KW-0442">Lipid degradation</keyword>